<dbReference type="Proteomes" id="UP000242765">
    <property type="component" value="Unassembled WGS sequence"/>
</dbReference>
<keyword evidence="3" id="KW-1185">Reference proteome</keyword>
<accession>A0A1Y3CJ53</accession>
<evidence type="ECO:0000259" key="1">
    <source>
        <dbReference type="Pfam" id="PF04606"/>
    </source>
</evidence>
<comment type="caution">
    <text evidence="2">The sequence shown here is derived from an EMBL/GenBank/DDBJ whole genome shotgun (WGS) entry which is preliminary data.</text>
</comment>
<sequence>MNRPSRSKCPHCGGSFPIRNSLELNPVLRRVHAQCTNTECGFTAQGFFQWEFELSPSGLPNPEFSLPPSPHRIKSAQVKCV</sequence>
<feature type="domain" description="Zinc finger Ogr/Delta-type" evidence="1">
    <location>
        <begin position="8"/>
        <end position="44"/>
    </location>
</feature>
<dbReference type="EMBL" id="NEGB01000003">
    <property type="protein sequence ID" value="OTG65914.1"/>
    <property type="molecule type" value="Genomic_DNA"/>
</dbReference>
<evidence type="ECO:0000313" key="3">
    <source>
        <dbReference type="Proteomes" id="UP000242765"/>
    </source>
</evidence>
<reference evidence="2 3" key="1">
    <citation type="submission" date="2017-04" db="EMBL/GenBank/DDBJ databases">
        <title>High diversity of culturable Acinetobacter species in natural soil and water ecosystems.</title>
        <authorList>
            <person name="Nemec A."/>
            <person name="Radolfova-Krizova L."/>
        </authorList>
    </citation>
    <scope>NUCLEOTIDE SEQUENCE [LARGE SCALE GENOMIC DNA]</scope>
    <source>
        <strain evidence="2 3">ANC 4999</strain>
    </source>
</reference>
<dbReference type="InterPro" id="IPR007684">
    <property type="entry name" value="Znf_Ogr/Delta"/>
</dbReference>
<name>A0A1Y3CJ53_9GAMM</name>
<organism evidence="2 3">
    <name type="scientific">Acinetobacter silvestris</name>
    <dbReference type="NCBI Taxonomy" id="1977882"/>
    <lineage>
        <taxon>Bacteria</taxon>
        <taxon>Pseudomonadati</taxon>
        <taxon>Pseudomonadota</taxon>
        <taxon>Gammaproteobacteria</taxon>
        <taxon>Moraxellales</taxon>
        <taxon>Moraxellaceae</taxon>
        <taxon>Acinetobacter</taxon>
    </lineage>
</organism>
<dbReference type="AlphaFoldDB" id="A0A1Y3CJ53"/>
<dbReference type="RefSeq" id="WP_086203257.1">
    <property type="nucleotide sequence ID" value="NZ_NEGB01000003.1"/>
</dbReference>
<gene>
    <name evidence="2" type="ORF">B9T28_06865</name>
</gene>
<dbReference type="Pfam" id="PF04606">
    <property type="entry name" value="Ogr_Delta"/>
    <property type="match status" value="1"/>
</dbReference>
<dbReference type="STRING" id="1977882.B9T28_06865"/>
<proteinExistence type="predicted"/>
<evidence type="ECO:0000313" key="2">
    <source>
        <dbReference type="EMBL" id="OTG65914.1"/>
    </source>
</evidence>
<dbReference type="OrthoDB" id="7362772at2"/>
<protein>
    <submittedName>
        <fullName evidence="2">Transcriptional regulator</fullName>
    </submittedName>
</protein>